<dbReference type="InterPro" id="IPR008954">
    <property type="entry name" value="Moesin_tail_sf"/>
</dbReference>
<dbReference type="GO" id="GO:0030175">
    <property type="term" value="C:filopodium"/>
    <property type="evidence" value="ECO:0007669"/>
    <property type="project" value="TreeGrafter"/>
</dbReference>
<feature type="compositionally biased region" description="Basic and acidic residues" evidence="10">
    <location>
        <begin position="257"/>
        <end position="276"/>
    </location>
</feature>
<gene>
    <name evidence="11" type="ORF">EI555_019849</name>
</gene>
<feature type="compositionally biased region" description="Basic and acidic residues" evidence="10">
    <location>
        <begin position="182"/>
        <end position="204"/>
    </location>
</feature>
<dbReference type="EMBL" id="RWIC01001559">
    <property type="protein sequence ID" value="TKC35341.1"/>
    <property type="molecule type" value="Genomic_DNA"/>
</dbReference>
<feature type="region of interest" description="Disordered" evidence="10">
    <location>
        <begin position="226"/>
        <end position="307"/>
    </location>
</feature>
<evidence type="ECO:0000313" key="12">
    <source>
        <dbReference type="Proteomes" id="UP000308365"/>
    </source>
</evidence>
<dbReference type="GO" id="GO:0001763">
    <property type="term" value="P:morphogenesis of a branching structure"/>
    <property type="evidence" value="ECO:0007669"/>
    <property type="project" value="TreeGrafter"/>
</dbReference>
<feature type="compositionally biased region" description="Acidic residues" evidence="10">
    <location>
        <begin position="235"/>
        <end position="256"/>
    </location>
</feature>
<dbReference type="GO" id="GO:0031344">
    <property type="term" value="P:regulation of cell projection organization"/>
    <property type="evidence" value="ECO:0007669"/>
    <property type="project" value="TreeGrafter"/>
</dbReference>
<keyword evidence="4" id="KW-0597">Phosphoprotein</keyword>
<evidence type="ECO:0000256" key="6">
    <source>
        <dbReference type="ARBA" id="ARBA00023212"/>
    </source>
</evidence>
<dbReference type="GO" id="GO:0043209">
    <property type="term" value="C:myelin sheath"/>
    <property type="evidence" value="ECO:0007669"/>
    <property type="project" value="TreeGrafter"/>
</dbReference>
<organism evidence="11 12">
    <name type="scientific">Monodon monoceros</name>
    <name type="common">Narwhal</name>
    <name type="synonym">Ceratodon monodon</name>
    <dbReference type="NCBI Taxonomy" id="40151"/>
    <lineage>
        <taxon>Eukaryota</taxon>
        <taxon>Metazoa</taxon>
        <taxon>Chordata</taxon>
        <taxon>Craniata</taxon>
        <taxon>Vertebrata</taxon>
        <taxon>Euteleostomi</taxon>
        <taxon>Mammalia</taxon>
        <taxon>Eutheria</taxon>
        <taxon>Laurasiatheria</taxon>
        <taxon>Artiodactyla</taxon>
        <taxon>Whippomorpha</taxon>
        <taxon>Cetacea</taxon>
        <taxon>Odontoceti</taxon>
        <taxon>Monodontidae</taxon>
        <taxon>Monodon</taxon>
    </lineage>
</organism>
<dbReference type="Gene3D" id="6.10.360.10">
    <property type="match status" value="1"/>
</dbReference>
<reference evidence="12" key="1">
    <citation type="journal article" date="2019" name="IScience">
        <title>Narwhal Genome Reveals Long-Term Low Genetic Diversity despite Current Large Abundance Size.</title>
        <authorList>
            <person name="Westbury M.V."/>
            <person name="Petersen B."/>
            <person name="Garde E."/>
            <person name="Heide-Jorgensen M.P."/>
            <person name="Lorenzen E.D."/>
        </authorList>
    </citation>
    <scope>NUCLEOTIDE SEQUENCE [LARGE SCALE GENOMIC DNA]</scope>
</reference>
<evidence type="ECO:0000256" key="4">
    <source>
        <dbReference type="ARBA" id="ARBA00022553"/>
    </source>
</evidence>
<dbReference type="PANTHER" id="PTHR47137:SF1">
    <property type="entry name" value="ERMIN"/>
    <property type="match status" value="1"/>
</dbReference>
<proteinExistence type="predicted"/>
<evidence type="ECO:0000256" key="10">
    <source>
        <dbReference type="SAM" id="MobiDB-lite"/>
    </source>
</evidence>
<keyword evidence="6" id="KW-0206">Cytoskeleton</keyword>
<feature type="region of interest" description="Disordered" evidence="10">
    <location>
        <begin position="175"/>
        <end position="208"/>
    </location>
</feature>
<dbReference type="GO" id="GO:0008360">
    <property type="term" value="P:regulation of cell shape"/>
    <property type="evidence" value="ECO:0007669"/>
    <property type="project" value="InterPro"/>
</dbReference>
<evidence type="ECO:0000256" key="9">
    <source>
        <dbReference type="ARBA" id="ARBA00031224"/>
    </source>
</evidence>
<dbReference type="SUPFAM" id="SSF48678">
    <property type="entry name" value="Moesin tail domain"/>
    <property type="match status" value="1"/>
</dbReference>
<comment type="function">
    <text evidence="7">Plays a role in cytoskeletal rearrangements during the late wrapping and/or compaction phases of myelinogenesis as well as in maintenance and stability of myelin sheath in the adult. May play an important role in late-stage oligodendroglia maturation, myelin/Ranvier node formation during CNS development, and in the maintenance and plasticity of related structures in the mature CNS.</text>
</comment>
<feature type="compositionally biased region" description="Low complexity" evidence="10">
    <location>
        <begin position="281"/>
        <end position="294"/>
    </location>
</feature>
<dbReference type="AlphaFoldDB" id="A0A4U1EGJ1"/>
<dbReference type="GO" id="GO:0043025">
    <property type="term" value="C:neuronal cell body"/>
    <property type="evidence" value="ECO:0007669"/>
    <property type="project" value="TreeGrafter"/>
</dbReference>
<comment type="subunit">
    <text evidence="2">Binds actin.</text>
</comment>
<dbReference type="GO" id="GO:0005938">
    <property type="term" value="C:cell cortex"/>
    <property type="evidence" value="ECO:0007669"/>
    <property type="project" value="TreeGrafter"/>
</dbReference>
<dbReference type="InterPro" id="IPR045346">
    <property type="entry name" value="Ermin"/>
</dbReference>
<evidence type="ECO:0000256" key="3">
    <source>
        <dbReference type="ARBA" id="ARBA00022490"/>
    </source>
</evidence>
<keyword evidence="5" id="KW-0009">Actin-binding</keyword>
<comment type="caution">
    <text evidence="11">The sequence shown here is derived from an EMBL/GenBank/DDBJ whole genome shotgun (WGS) entry which is preliminary data.</text>
</comment>
<dbReference type="PANTHER" id="PTHR47137">
    <property type="entry name" value="ERMIN"/>
    <property type="match status" value="1"/>
</dbReference>
<evidence type="ECO:0000256" key="1">
    <source>
        <dbReference type="ARBA" id="ARBA00004245"/>
    </source>
</evidence>
<comment type="subcellular location">
    <subcellularLocation>
        <location evidence="1">Cytoplasm</location>
        <location evidence="1">Cytoskeleton</location>
    </subcellularLocation>
</comment>
<evidence type="ECO:0000313" key="11">
    <source>
        <dbReference type="EMBL" id="TKC35341.1"/>
    </source>
</evidence>
<name>A0A4U1EGJ1_MONMO</name>
<dbReference type="GO" id="GO:0051015">
    <property type="term" value="F:actin filament binding"/>
    <property type="evidence" value="ECO:0007669"/>
    <property type="project" value="InterPro"/>
</dbReference>
<evidence type="ECO:0000256" key="8">
    <source>
        <dbReference type="ARBA" id="ARBA00026168"/>
    </source>
</evidence>
<dbReference type="GO" id="GO:0005856">
    <property type="term" value="C:cytoskeleton"/>
    <property type="evidence" value="ECO:0007669"/>
    <property type="project" value="UniProtKB-SubCell"/>
</dbReference>
<dbReference type="GO" id="GO:0070062">
    <property type="term" value="C:extracellular exosome"/>
    <property type="evidence" value="ECO:0007669"/>
    <property type="project" value="TreeGrafter"/>
</dbReference>
<sequence length="340" mass="39010">MVKIKAEQLASRKEACYYALKEIICVLRVRAGFEGKRTSQGSSPKLSPSRTQLYIMTDVPVTFSQVECNGDTPPENGQQKITKITEKASDMGGTPPYYRVESSLGDEPTKGSQEKSEKLQENILLHSSMEEKILKEKPEENLYIAHKAITDLSLQETSVDEMTFREGHQWEKIPLSSSYQEPSRRKERIAEQPLGEREDEDLKNKTQHQAMEIEWLGFRKPSQADVLHSKHDEEQAVWDEEINNDDDDDCKDDEDEVRVIELKKKNEERSQLKEEGDASEDSPLSSPSSQPVTPDEQSTFGKKGDISRNAYSRYNTISYRKIRKGNTKQRIDEFESMMHL</sequence>
<evidence type="ECO:0000256" key="7">
    <source>
        <dbReference type="ARBA" id="ARBA00025213"/>
    </source>
</evidence>
<dbReference type="GO" id="GO:0033270">
    <property type="term" value="C:paranode region of axon"/>
    <property type="evidence" value="ECO:0007669"/>
    <property type="project" value="TreeGrafter"/>
</dbReference>
<protein>
    <recommendedName>
        <fullName evidence="8">Ermin</fullName>
    </recommendedName>
    <alternativeName>
        <fullName evidence="9">Juxtanodin</fullName>
    </alternativeName>
</protein>
<keyword evidence="3" id="KW-0963">Cytoplasm</keyword>
<evidence type="ECO:0000256" key="2">
    <source>
        <dbReference type="ARBA" id="ARBA00011216"/>
    </source>
</evidence>
<dbReference type="GO" id="GO:0007015">
    <property type="term" value="P:actin filament organization"/>
    <property type="evidence" value="ECO:0007669"/>
    <property type="project" value="InterPro"/>
</dbReference>
<dbReference type="Proteomes" id="UP000308365">
    <property type="component" value="Unassembled WGS sequence"/>
</dbReference>
<evidence type="ECO:0000256" key="5">
    <source>
        <dbReference type="ARBA" id="ARBA00023203"/>
    </source>
</evidence>
<accession>A0A4U1EGJ1</accession>
<dbReference type="Pfam" id="PF20491">
    <property type="entry name" value="Ermin"/>
    <property type="match status" value="1"/>
</dbReference>
<dbReference type="GO" id="GO:0033269">
    <property type="term" value="C:internode region of axon"/>
    <property type="evidence" value="ECO:0007669"/>
    <property type="project" value="TreeGrafter"/>
</dbReference>